<reference evidence="1 2" key="1">
    <citation type="journal article" date="2011" name="Proc. Natl. Acad. Sci. U.S.A.">
        <title>Evolutionary erosion of yeast sex chromosomes by mating-type switching accidents.</title>
        <authorList>
            <person name="Gordon J.L."/>
            <person name="Armisen D."/>
            <person name="Proux-Wera E."/>
            <person name="Oheigeartaigh S.S."/>
            <person name="Byrne K.P."/>
            <person name="Wolfe K.H."/>
        </authorList>
    </citation>
    <scope>NUCLEOTIDE SEQUENCE [LARGE SCALE GENOMIC DNA]</scope>
    <source>
        <strain evidence="2">ATCC 10597 / BCRC 20456 / CBS 421 / NBRC 0211 / NRRL Y-12639</strain>
    </source>
</reference>
<dbReference type="KEGG" id="ndi:NDAI_0A03850"/>
<evidence type="ECO:0000313" key="2">
    <source>
        <dbReference type="Proteomes" id="UP000000689"/>
    </source>
</evidence>
<gene>
    <name evidence="1" type="primary">NDAI0A03850</name>
    <name evidence="1" type="ordered locus">NDAI_0A03850</name>
</gene>
<dbReference type="eggNOG" id="ENOG502S9M3">
    <property type="taxonomic scope" value="Eukaryota"/>
</dbReference>
<dbReference type="EMBL" id="HE580267">
    <property type="protein sequence ID" value="CCD22542.1"/>
    <property type="molecule type" value="Genomic_DNA"/>
</dbReference>
<dbReference type="Proteomes" id="UP000000689">
    <property type="component" value="Chromosome 1"/>
</dbReference>
<organism evidence="1 2">
    <name type="scientific">Naumovozyma dairenensis (strain ATCC 10597 / BCRC 20456 / CBS 421 / NBRC 0211 / NRRL Y-12639)</name>
    <name type="common">Saccharomyces dairenensis</name>
    <dbReference type="NCBI Taxonomy" id="1071378"/>
    <lineage>
        <taxon>Eukaryota</taxon>
        <taxon>Fungi</taxon>
        <taxon>Dikarya</taxon>
        <taxon>Ascomycota</taxon>
        <taxon>Saccharomycotina</taxon>
        <taxon>Saccharomycetes</taxon>
        <taxon>Saccharomycetales</taxon>
        <taxon>Saccharomycetaceae</taxon>
        <taxon>Naumovozyma</taxon>
    </lineage>
</organism>
<dbReference type="OrthoDB" id="4053447at2759"/>
<dbReference type="HOGENOM" id="CLU_1627036_0_0_1"/>
<dbReference type="GeneID" id="11493635"/>
<sequence>MQSNIQDIISSILSEEVEKDKRPNQTLIFTLGNDARSIIENELTTTSSTSSIRAILRSRNNVNILFLNKLQYFYMYLIKCEAERMIYNRFIIYGLDSLICELNDTNSVLYDTAEDTANSHINVQQLRIVNLIYSTVFRIKRKYELKNITFVYGNYSALLTRDLQRLERYWRDIIS</sequence>
<evidence type="ECO:0000313" key="1">
    <source>
        <dbReference type="EMBL" id="CCD22542.1"/>
    </source>
</evidence>
<dbReference type="OMA" id="FRIKRKH"/>
<dbReference type="STRING" id="1071378.G0W404"/>
<dbReference type="RefSeq" id="XP_003667785.1">
    <property type="nucleotide sequence ID" value="XM_003667737.1"/>
</dbReference>
<name>G0W404_NAUDC</name>
<dbReference type="AlphaFoldDB" id="G0W404"/>
<accession>G0W404</accession>
<protein>
    <submittedName>
        <fullName evidence="1">Uncharacterized protein</fullName>
    </submittedName>
</protein>
<keyword evidence="2" id="KW-1185">Reference proteome</keyword>
<proteinExistence type="predicted"/>